<keyword evidence="3" id="KW-1185">Reference proteome</keyword>
<reference evidence="2" key="1">
    <citation type="submission" date="2023-03" db="EMBL/GenBank/DDBJ databases">
        <title>Massive genome expansion in bonnet fungi (Mycena s.s.) driven by repeated elements and novel gene families across ecological guilds.</title>
        <authorList>
            <consortium name="Lawrence Berkeley National Laboratory"/>
            <person name="Harder C.B."/>
            <person name="Miyauchi S."/>
            <person name="Viragh M."/>
            <person name="Kuo A."/>
            <person name="Thoen E."/>
            <person name="Andreopoulos B."/>
            <person name="Lu D."/>
            <person name="Skrede I."/>
            <person name="Drula E."/>
            <person name="Henrissat B."/>
            <person name="Morin E."/>
            <person name="Kohler A."/>
            <person name="Barry K."/>
            <person name="LaButti K."/>
            <person name="Morin E."/>
            <person name="Salamov A."/>
            <person name="Lipzen A."/>
            <person name="Mereny Z."/>
            <person name="Hegedus B."/>
            <person name="Baldrian P."/>
            <person name="Stursova M."/>
            <person name="Weitz H."/>
            <person name="Taylor A."/>
            <person name="Grigoriev I.V."/>
            <person name="Nagy L.G."/>
            <person name="Martin F."/>
            <person name="Kauserud H."/>
        </authorList>
    </citation>
    <scope>NUCLEOTIDE SEQUENCE</scope>
    <source>
        <strain evidence="2">CBHHK188m</strain>
    </source>
</reference>
<sequence>MIQQQSILRTIAPQARVTYEDGKEGGSRVVFVGGKTVPADRDFPDCEGAAGKVGSETESTGTANPVHKGHDGSDERDPKPPKGAKLREPKARARAREAGPRAPTQLSDEREIEEKAFRVYECQENGERIDDYSRVMFIDEVGGKSESKAATNNVTRGDKRTETSRNHGAGKTSSHERAPAGCGSSQRPRELMSGHMVLWDESDPARCWVEWIETPTDGQVRLQRGQWVVMQLRYHGKKGPSPPCAPQERDPTEVEDDVLQRDWYQRARDEDQVANGTKSVALGAVADVHDGDGTPTAAALAGVSAREACEKRDDVMRVTANYGEKEQPRGVLRARKGANGVCSMKGPQSHEEAARQRSDETGNGPWMGERTRRDGLRDLEAGDAKTQTEPKR</sequence>
<name>A0AAD7HD79_9AGAR</name>
<feature type="region of interest" description="Disordered" evidence="1">
    <location>
        <begin position="327"/>
        <end position="392"/>
    </location>
</feature>
<evidence type="ECO:0000313" key="2">
    <source>
        <dbReference type="EMBL" id="KAJ7717120.1"/>
    </source>
</evidence>
<dbReference type="EMBL" id="JARJLG010000323">
    <property type="protein sequence ID" value="KAJ7717120.1"/>
    <property type="molecule type" value="Genomic_DNA"/>
</dbReference>
<dbReference type="Proteomes" id="UP001215280">
    <property type="component" value="Unassembled WGS sequence"/>
</dbReference>
<protein>
    <submittedName>
        <fullName evidence="2">Uncharacterized protein</fullName>
    </submittedName>
</protein>
<comment type="caution">
    <text evidence="2">The sequence shown here is derived from an EMBL/GenBank/DDBJ whole genome shotgun (WGS) entry which is preliminary data.</text>
</comment>
<feature type="region of interest" description="Disordered" evidence="1">
    <location>
        <begin position="36"/>
        <end position="110"/>
    </location>
</feature>
<feature type="compositionally biased region" description="Basic and acidic residues" evidence="1">
    <location>
        <begin position="369"/>
        <end position="392"/>
    </location>
</feature>
<feature type="region of interest" description="Disordered" evidence="1">
    <location>
        <begin position="147"/>
        <end position="188"/>
    </location>
</feature>
<feature type="compositionally biased region" description="Basic and acidic residues" evidence="1">
    <location>
        <begin position="68"/>
        <end position="99"/>
    </location>
</feature>
<evidence type="ECO:0000313" key="3">
    <source>
        <dbReference type="Proteomes" id="UP001215280"/>
    </source>
</evidence>
<proteinExistence type="predicted"/>
<accession>A0AAD7HD79</accession>
<evidence type="ECO:0000256" key="1">
    <source>
        <dbReference type="SAM" id="MobiDB-lite"/>
    </source>
</evidence>
<feature type="compositionally biased region" description="Basic and acidic residues" evidence="1">
    <location>
        <begin position="348"/>
        <end position="360"/>
    </location>
</feature>
<organism evidence="2 3">
    <name type="scientific">Mycena maculata</name>
    <dbReference type="NCBI Taxonomy" id="230809"/>
    <lineage>
        <taxon>Eukaryota</taxon>
        <taxon>Fungi</taxon>
        <taxon>Dikarya</taxon>
        <taxon>Basidiomycota</taxon>
        <taxon>Agaricomycotina</taxon>
        <taxon>Agaricomycetes</taxon>
        <taxon>Agaricomycetidae</taxon>
        <taxon>Agaricales</taxon>
        <taxon>Marasmiineae</taxon>
        <taxon>Mycenaceae</taxon>
        <taxon>Mycena</taxon>
    </lineage>
</organism>
<dbReference type="AlphaFoldDB" id="A0AAD7HD79"/>
<feature type="compositionally biased region" description="Basic and acidic residues" evidence="1">
    <location>
        <begin position="156"/>
        <end position="165"/>
    </location>
</feature>
<gene>
    <name evidence="2" type="ORF">DFH07DRAFT_785251</name>
</gene>